<dbReference type="EMBL" id="JANPWB010000005">
    <property type="protein sequence ID" value="KAJ1189948.1"/>
    <property type="molecule type" value="Genomic_DNA"/>
</dbReference>
<evidence type="ECO:0000313" key="1">
    <source>
        <dbReference type="EMBL" id="KAJ1189948.1"/>
    </source>
</evidence>
<dbReference type="Proteomes" id="UP001066276">
    <property type="component" value="Chromosome 3_1"/>
</dbReference>
<evidence type="ECO:0000313" key="2">
    <source>
        <dbReference type="Proteomes" id="UP001066276"/>
    </source>
</evidence>
<organism evidence="1 2">
    <name type="scientific">Pleurodeles waltl</name>
    <name type="common">Iberian ribbed newt</name>
    <dbReference type="NCBI Taxonomy" id="8319"/>
    <lineage>
        <taxon>Eukaryota</taxon>
        <taxon>Metazoa</taxon>
        <taxon>Chordata</taxon>
        <taxon>Craniata</taxon>
        <taxon>Vertebrata</taxon>
        <taxon>Euteleostomi</taxon>
        <taxon>Amphibia</taxon>
        <taxon>Batrachia</taxon>
        <taxon>Caudata</taxon>
        <taxon>Salamandroidea</taxon>
        <taxon>Salamandridae</taxon>
        <taxon>Pleurodelinae</taxon>
        <taxon>Pleurodeles</taxon>
    </lineage>
</organism>
<keyword evidence="2" id="KW-1185">Reference proteome</keyword>
<protein>
    <submittedName>
        <fullName evidence="1">Uncharacterized protein</fullName>
    </submittedName>
</protein>
<proteinExistence type="predicted"/>
<accession>A0AAV7ULQ8</accession>
<gene>
    <name evidence="1" type="ORF">NDU88_006689</name>
</gene>
<name>A0AAV7ULQ8_PLEWA</name>
<comment type="caution">
    <text evidence="1">The sequence shown here is derived from an EMBL/GenBank/DDBJ whole genome shotgun (WGS) entry which is preliminary data.</text>
</comment>
<dbReference type="AlphaFoldDB" id="A0AAV7ULQ8"/>
<reference evidence="1" key="1">
    <citation type="journal article" date="2022" name="bioRxiv">
        <title>Sequencing and chromosome-scale assembly of the giantPleurodeles waltlgenome.</title>
        <authorList>
            <person name="Brown T."/>
            <person name="Elewa A."/>
            <person name="Iarovenko S."/>
            <person name="Subramanian E."/>
            <person name="Araus A.J."/>
            <person name="Petzold A."/>
            <person name="Susuki M."/>
            <person name="Suzuki K.-i.T."/>
            <person name="Hayashi T."/>
            <person name="Toyoda A."/>
            <person name="Oliveira C."/>
            <person name="Osipova E."/>
            <person name="Leigh N.D."/>
            <person name="Simon A."/>
            <person name="Yun M.H."/>
        </authorList>
    </citation>
    <scope>NUCLEOTIDE SEQUENCE</scope>
    <source>
        <strain evidence="1">20211129_DDA</strain>
        <tissue evidence="1">Liver</tissue>
    </source>
</reference>
<sequence length="96" mass="10803">MKERKFFTSQDIREVTRGQTLCARSLLEAGEKPHEMRRTVSVRKTKARGVVAKPSLNRMQTGADRPTVGLVLAWAHARVHPALQEFSAPFMQSQGK</sequence>